<evidence type="ECO:0000259" key="7">
    <source>
        <dbReference type="Pfam" id="PF18052"/>
    </source>
</evidence>
<dbReference type="Pfam" id="PF23559">
    <property type="entry name" value="WHD_DRP"/>
    <property type="match status" value="1"/>
</dbReference>
<dbReference type="AlphaFoldDB" id="A0A2G5DNQ2"/>
<keyword evidence="4" id="KW-0611">Plant defense</keyword>
<accession>A0A2G5DNQ2</accession>
<dbReference type="InterPro" id="IPR027417">
    <property type="entry name" value="P-loop_NTPase"/>
</dbReference>
<feature type="domain" description="NB-ARC" evidence="6">
    <location>
        <begin position="166"/>
        <end position="240"/>
    </location>
</feature>
<dbReference type="Pfam" id="PF00931">
    <property type="entry name" value="NB-ARC"/>
    <property type="match status" value="1"/>
</dbReference>
<keyword evidence="3" id="KW-0547">Nucleotide-binding</keyword>
<evidence type="ECO:0000256" key="5">
    <source>
        <dbReference type="ARBA" id="ARBA00022840"/>
    </source>
</evidence>
<name>A0A2G5DNQ2_AQUCA</name>
<dbReference type="PANTHER" id="PTHR36766:SF70">
    <property type="entry name" value="DISEASE RESISTANCE PROTEIN RGA4"/>
    <property type="match status" value="1"/>
</dbReference>
<evidence type="ECO:0000256" key="3">
    <source>
        <dbReference type="ARBA" id="ARBA00022741"/>
    </source>
</evidence>
<dbReference type="SUPFAM" id="SSF52058">
    <property type="entry name" value="L domain-like"/>
    <property type="match status" value="2"/>
</dbReference>
<evidence type="ECO:0000259" key="8">
    <source>
        <dbReference type="Pfam" id="PF23559"/>
    </source>
</evidence>
<dbReference type="PANTHER" id="PTHR36766">
    <property type="entry name" value="PLANT BROAD-SPECTRUM MILDEW RESISTANCE PROTEIN RPW8"/>
    <property type="match status" value="1"/>
</dbReference>
<feature type="domain" description="R13L1/DRL21-like LRR repeat region" evidence="9">
    <location>
        <begin position="630"/>
        <end position="763"/>
    </location>
</feature>
<dbReference type="PRINTS" id="PR00364">
    <property type="entry name" value="DISEASERSIST"/>
</dbReference>
<dbReference type="GO" id="GO:0043531">
    <property type="term" value="F:ADP binding"/>
    <property type="evidence" value="ECO:0007669"/>
    <property type="project" value="InterPro"/>
</dbReference>
<dbReference type="InParanoid" id="A0A2G5DNQ2"/>
<dbReference type="EMBL" id="KZ305034">
    <property type="protein sequence ID" value="PIA45151.1"/>
    <property type="molecule type" value="Genomic_DNA"/>
</dbReference>
<dbReference type="GO" id="GO:0006952">
    <property type="term" value="P:defense response"/>
    <property type="evidence" value="ECO:0007669"/>
    <property type="project" value="UniProtKB-KW"/>
</dbReference>
<dbReference type="InterPro" id="IPR058922">
    <property type="entry name" value="WHD_DRP"/>
</dbReference>
<dbReference type="OrthoDB" id="1896560at2759"/>
<keyword evidence="2" id="KW-0677">Repeat</keyword>
<dbReference type="InterPro" id="IPR038005">
    <property type="entry name" value="RX-like_CC"/>
</dbReference>
<keyword evidence="11" id="KW-1185">Reference proteome</keyword>
<proteinExistence type="predicted"/>
<sequence>MADAVLGLLLENLNSLIQSEFGLLHGVQEEAEKLSLTLSTVQAVIEDAETKQHTDKAIAVWLRRLKDTAYDAEDVLDEWMTEVRQSEFESSQVTNSWFHFNQPVFRHKIAKKIKKVHADFDFIAGEISKFDLKIRVVERVALLDPNRETSSLLVEPEQVYGRDEDQRKIVDMLISNASSRNISVLPILGVGGLGKTTLAQLVCNDERVSKCFGARMWVCVAEDFDVKRVTTLIIECLSACGAEGSSLLITTRLETVALLMGTLPLYRLSFLSDDECWAIFKGRACGMDDEDLSADLVETGKQIVKKCGGVPLATRALGTLLRFKRDVNEWESIRGSEIWELPEEKGGAILGALRLSYNHLPTELRQCFSYCSLYPKDHELIKTELIQLWMANGFVRGIGRMDLEDMGNYIFNELLRGSFFQDPEKDYTGGIVKCKMHDLMHDLACSLTKTECCTVKKIDTVPKGMRHLSLVVSSSKPSSNPYKSLCKLNKSLRTHFLHTDKSSINPPPLHMNFSKLKYLRVLKLRETGVRQVPNSIGGMKCLRYLNLSGNYSLGFLPDSICSLINLQTLNLDGCQNLTRLPKHMRKLRSLRHLDIGGCTKLSKMPIKMGQMVGLSTLSNFIVGEKKGEQINELNGLKHLSGELLLEKLELVNNSTEATEADLASKPNLSSLLLSWGRRDGSIHRDEMQEEERKKSERVLECLQPHVNLNQNLTIHWYQGVVLPSWMTLLRNLREIQLFECWNCETLPPLGQLSRLVLLRISRMKSLKCIGVEFYGEVGGHLKGFPSLEYLLLDYMANLEEWEFPSSLLKDDENGKALLFPCLRKLWLMDCPKLETPSIFLPTSCCCLRNLNSLNIGGVSFLMQSLSNLTALETLRISEKESILSGEIEYLTALKSLVIHSCKELISLPAEGLQKLTSLNLKSLSIYSCDSIKSLPAMGRMIQEGMMMKTSCCSLVVLIIQYCSSLTSVSEGLRFLTSLETLNISFCKEFELKREDFQHLTCLRHLDLTDLPKLTSVPDVQNLTALQSLAFGSDKNLRMLPEGLQHLTSLQSLFLIVILIYINDSRELTGPTFPTFQILTSSFISICSSVPSHCLKIVFTRTTYNQHHPNSLSILPDESKTIDIHIYHCVPYLIYEFYCLRSANPVYYIYEYDCRFALNRSHLIGAISWTRNAVGTPDYDQNY</sequence>
<evidence type="ECO:0000256" key="4">
    <source>
        <dbReference type="ARBA" id="ARBA00022821"/>
    </source>
</evidence>
<dbReference type="Pfam" id="PF25019">
    <property type="entry name" value="LRR_R13L1-DRL21"/>
    <property type="match status" value="1"/>
</dbReference>
<dbReference type="GO" id="GO:0051707">
    <property type="term" value="P:response to other organism"/>
    <property type="evidence" value="ECO:0007669"/>
    <property type="project" value="UniProtKB-ARBA"/>
</dbReference>
<dbReference type="InterPro" id="IPR056789">
    <property type="entry name" value="LRR_R13L1-DRL21"/>
</dbReference>
<feature type="domain" description="Disease resistance N-terminal" evidence="7">
    <location>
        <begin position="5"/>
        <end position="93"/>
    </location>
</feature>
<evidence type="ECO:0008006" key="12">
    <source>
        <dbReference type="Google" id="ProtNLM"/>
    </source>
</evidence>
<dbReference type="InterPro" id="IPR041118">
    <property type="entry name" value="Rx_N"/>
</dbReference>
<dbReference type="Gene3D" id="1.10.10.10">
    <property type="entry name" value="Winged helix-like DNA-binding domain superfamily/Winged helix DNA-binding domain"/>
    <property type="match status" value="1"/>
</dbReference>
<dbReference type="GO" id="GO:0005524">
    <property type="term" value="F:ATP binding"/>
    <property type="evidence" value="ECO:0007669"/>
    <property type="project" value="UniProtKB-KW"/>
</dbReference>
<keyword evidence="5" id="KW-0067">ATP-binding</keyword>
<gene>
    <name evidence="10" type="ORF">AQUCO_01700591v1</name>
</gene>
<evidence type="ECO:0000313" key="11">
    <source>
        <dbReference type="Proteomes" id="UP000230069"/>
    </source>
</evidence>
<evidence type="ECO:0000259" key="6">
    <source>
        <dbReference type="Pfam" id="PF00931"/>
    </source>
</evidence>
<dbReference type="FunFam" id="1.10.10.10:FF:000322">
    <property type="entry name" value="Probable disease resistance protein At1g63360"/>
    <property type="match status" value="1"/>
</dbReference>
<dbReference type="Gene3D" id="3.40.50.300">
    <property type="entry name" value="P-loop containing nucleotide triphosphate hydrolases"/>
    <property type="match status" value="1"/>
</dbReference>
<dbReference type="Gene3D" id="1.20.5.4130">
    <property type="match status" value="1"/>
</dbReference>
<reference evidence="10 11" key="1">
    <citation type="submission" date="2017-09" db="EMBL/GenBank/DDBJ databases">
        <title>WGS assembly of Aquilegia coerulea Goldsmith.</title>
        <authorList>
            <person name="Hodges S."/>
            <person name="Kramer E."/>
            <person name="Nordborg M."/>
            <person name="Tomkins J."/>
            <person name="Borevitz J."/>
            <person name="Derieg N."/>
            <person name="Yan J."/>
            <person name="Mihaltcheva S."/>
            <person name="Hayes R.D."/>
            <person name="Rokhsar D."/>
        </authorList>
    </citation>
    <scope>NUCLEOTIDE SEQUENCE [LARGE SCALE GENOMIC DNA]</scope>
    <source>
        <strain evidence="11">cv. Goldsmith</strain>
    </source>
</reference>
<dbReference type="Pfam" id="PF18052">
    <property type="entry name" value="Rx_N"/>
    <property type="match status" value="1"/>
</dbReference>
<dbReference type="Gene3D" id="3.80.10.10">
    <property type="entry name" value="Ribonuclease Inhibitor"/>
    <property type="match status" value="4"/>
</dbReference>
<dbReference type="InterPro" id="IPR036388">
    <property type="entry name" value="WH-like_DNA-bd_sf"/>
</dbReference>
<dbReference type="Proteomes" id="UP000230069">
    <property type="component" value="Unassembled WGS sequence"/>
</dbReference>
<evidence type="ECO:0000256" key="2">
    <source>
        <dbReference type="ARBA" id="ARBA00022737"/>
    </source>
</evidence>
<protein>
    <recommendedName>
        <fullName evidence="12">NB-ARC domain-containing protein</fullName>
    </recommendedName>
</protein>
<feature type="domain" description="Disease resistance protein winged helix" evidence="8">
    <location>
        <begin position="373"/>
        <end position="444"/>
    </location>
</feature>
<keyword evidence="1" id="KW-0433">Leucine-rich repeat</keyword>
<evidence type="ECO:0000259" key="9">
    <source>
        <dbReference type="Pfam" id="PF25019"/>
    </source>
</evidence>
<dbReference type="InterPro" id="IPR002182">
    <property type="entry name" value="NB-ARC"/>
</dbReference>
<organism evidence="10 11">
    <name type="scientific">Aquilegia coerulea</name>
    <name type="common">Rocky mountain columbine</name>
    <dbReference type="NCBI Taxonomy" id="218851"/>
    <lineage>
        <taxon>Eukaryota</taxon>
        <taxon>Viridiplantae</taxon>
        <taxon>Streptophyta</taxon>
        <taxon>Embryophyta</taxon>
        <taxon>Tracheophyta</taxon>
        <taxon>Spermatophyta</taxon>
        <taxon>Magnoliopsida</taxon>
        <taxon>Ranunculales</taxon>
        <taxon>Ranunculaceae</taxon>
        <taxon>Thalictroideae</taxon>
        <taxon>Aquilegia</taxon>
    </lineage>
</organism>
<evidence type="ECO:0000313" key="10">
    <source>
        <dbReference type="EMBL" id="PIA45151.1"/>
    </source>
</evidence>
<dbReference type="STRING" id="218851.A0A2G5DNQ2"/>
<dbReference type="SUPFAM" id="SSF52540">
    <property type="entry name" value="P-loop containing nucleoside triphosphate hydrolases"/>
    <property type="match status" value="1"/>
</dbReference>
<dbReference type="CDD" id="cd14798">
    <property type="entry name" value="RX-CC_like"/>
    <property type="match status" value="1"/>
</dbReference>
<evidence type="ECO:0000256" key="1">
    <source>
        <dbReference type="ARBA" id="ARBA00022614"/>
    </source>
</evidence>
<dbReference type="InterPro" id="IPR032675">
    <property type="entry name" value="LRR_dom_sf"/>
</dbReference>